<proteinExistence type="predicted"/>
<evidence type="ECO:0000256" key="1">
    <source>
        <dbReference type="SAM" id="Phobius"/>
    </source>
</evidence>
<dbReference type="OrthoDB" id="4960523at2"/>
<feature type="transmembrane region" description="Helical" evidence="1">
    <location>
        <begin position="50"/>
        <end position="71"/>
    </location>
</feature>
<dbReference type="Pfam" id="PF11335">
    <property type="entry name" value="DUF3137"/>
    <property type="match status" value="1"/>
</dbReference>
<keyword evidence="3" id="KW-1185">Reference proteome</keyword>
<feature type="transmembrane region" description="Helical" evidence="1">
    <location>
        <begin position="131"/>
        <end position="150"/>
    </location>
</feature>
<sequence length="373" mass="42574">MNGKSKNDLEIWLGIAAIVLSCALSFVSFWPLKEEILKGEVDFTFIVQNLLPFALLCFVCFKFLPKILVAFKSLKRPKINTNILNFKIPKSLNVLEIKRRILVKKITDFKIKFIPLALIIGLLIAHYISLIYGVACAGLLYLGLWAILLGEKKRAFVNEFKHEVITRVAAHFGLRYDPAGSLGLAEFFMIYDCSVDEYYGEDLISGEIEGVNVKFSDFCALMEVKTKNHTTKVPQFQGVLFVADFNKKLAHTTRVHHVKSKNLAHEGRRANMDNVKFERLFDVYCTDQIAARYVLTPAMMERILGLEARFNAPIDLVFTQSKIFIAVETWTDGFEPNIDLSLIKSQTLSLYMSQIQDFADIVKELKLNQKIWI</sequence>
<reference evidence="2" key="1">
    <citation type="submission" date="2016-07" db="EMBL/GenBank/DDBJ databases">
        <title>Comparative genomics of the Campylobacter concisus group.</title>
        <authorList>
            <person name="Miller W.G."/>
            <person name="Yee E."/>
            <person name="Chapman M.H."/>
            <person name="Huynh S."/>
            <person name="Bono J.L."/>
            <person name="On S.L.W."/>
            <person name="StLeger J."/>
            <person name="Foster G."/>
            <person name="Parker C.T."/>
        </authorList>
    </citation>
    <scope>NUCLEOTIDE SEQUENCE</scope>
    <source>
        <strain evidence="2">525.92</strain>
    </source>
</reference>
<feature type="transmembrane region" description="Helical" evidence="1">
    <location>
        <begin position="12"/>
        <end position="30"/>
    </location>
</feature>
<protein>
    <submittedName>
        <fullName evidence="2">Hypothetical membrane protein (DUF3137 domain)</fullName>
    </submittedName>
</protein>
<accession>A7H0P0</accession>
<dbReference type="AlphaFoldDB" id="A7H0P0"/>
<dbReference type="HOGENOM" id="CLU_064247_1_0_7"/>
<dbReference type="STRING" id="360105.CCV52592_0636"/>
<gene>
    <name evidence="2" type="ORF">CCV52592_0636</name>
</gene>
<dbReference type="Proteomes" id="UP000006380">
    <property type="component" value="Chromosome"/>
</dbReference>
<evidence type="ECO:0000313" key="2">
    <source>
        <dbReference type="EMBL" id="EAU01449.1"/>
    </source>
</evidence>
<name>A7H0P0_CAMC5</name>
<dbReference type="EMBL" id="CP000767">
    <property type="protein sequence ID" value="EAU01449.1"/>
    <property type="molecule type" value="Genomic_DNA"/>
</dbReference>
<dbReference type="RefSeq" id="WP_011992766.1">
    <property type="nucleotide sequence ID" value="NC_009715.2"/>
</dbReference>
<keyword evidence="1" id="KW-1133">Transmembrane helix</keyword>
<keyword evidence="1" id="KW-0812">Transmembrane</keyword>
<organism evidence="2 3">
    <name type="scientific">Campylobacter curvus (strain 525.92)</name>
    <dbReference type="NCBI Taxonomy" id="360105"/>
    <lineage>
        <taxon>Bacteria</taxon>
        <taxon>Pseudomonadati</taxon>
        <taxon>Campylobacterota</taxon>
        <taxon>Epsilonproteobacteria</taxon>
        <taxon>Campylobacterales</taxon>
        <taxon>Campylobacteraceae</taxon>
        <taxon>Campylobacter</taxon>
    </lineage>
</organism>
<dbReference type="KEGG" id="ccv:CCV52592_0636"/>
<dbReference type="InterPro" id="IPR021484">
    <property type="entry name" value="DUF3137"/>
</dbReference>
<dbReference type="PROSITE" id="PS51257">
    <property type="entry name" value="PROKAR_LIPOPROTEIN"/>
    <property type="match status" value="1"/>
</dbReference>
<evidence type="ECO:0000313" key="3">
    <source>
        <dbReference type="Proteomes" id="UP000006380"/>
    </source>
</evidence>
<keyword evidence="1" id="KW-0472">Membrane</keyword>